<dbReference type="InterPro" id="IPR057670">
    <property type="entry name" value="SH3_retrovirus"/>
</dbReference>
<accession>A0A6L2M2T1</accession>
<dbReference type="PROSITE" id="PS50994">
    <property type="entry name" value="INTEGRASE"/>
    <property type="match status" value="1"/>
</dbReference>
<dbReference type="Pfam" id="PF25597">
    <property type="entry name" value="SH3_retrovirus"/>
    <property type="match status" value="1"/>
</dbReference>
<evidence type="ECO:0000313" key="2">
    <source>
        <dbReference type="EMBL" id="GEU66675.1"/>
    </source>
</evidence>
<dbReference type="PANTHER" id="PTHR42648">
    <property type="entry name" value="TRANSPOSASE, PUTATIVE-RELATED"/>
    <property type="match status" value="1"/>
</dbReference>
<name>A0A6L2M2T1_TANCI</name>
<dbReference type="Gene3D" id="3.30.420.10">
    <property type="entry name" value="Ribonuclease H-like superfamily/Ribonuclease H"/>
    <property type="match status" value="1"/>
</dbReference>
<dbReference type="GO" id="GO:0015074">
    <property type="term" value="P:DNA integration"/>
    <property type="evidence" value="ECO:0007669"/>
    <property type="project" value="InterPro"/>
</dbReference>
<dbReference type="EMBL" id="BKCJ010005426">
    <property type="protein sequence ID" value="GEU66675.1"/>
    <property type="molecule type" value="Genomic_DNA"/>
</dbReference>
<comment type="caution">
    <text evidence="2">The sequence shown here is derived from an EMBL/GenBank/DDBJ whole genome shotgun (WGS) entry which is preliminary data.</text>
</comment>
<reference evidence="2" key="1">
    <citation type="journal article" date="2019" name="Sci. Rep.">
        <title>Draft genome of Tanacetum cinerariifolium, the natural source of mosquito coil.</title>
        <authorList>
            <person name="Yamashiro T."/>
            <person name="Shiraishi A."/>
            <person name="Satake H."/>
            <person name="Nakayama K."/>
        </authorList>
    </citation>
    <scope>NUCLEOTIDE SEQUENCE</scope>
</reference>
<sequence length="445" mass="49827">MNEFCTKKGIRREFSNARTLQQNGVAERRNRTLIEAARTMLADAKLPVTFWAEAVNTACYVQNRVLVNKSQNKTPYELFNSRIHAIGFLRPFGCHVMILNTLDHLGKFDAKGDECYFAGYSLSSKAFRVFNKRTKKVEENFHVDFLENKLIEKGAGPNWLFDIDTLTNSMNYVPVVVAGTSSTNISGTKDVASQAVKKDVSSLRYIALPNWFHEAHMETSNDTIRNSDAQDDSQKEQDCNADVFASSGISNPNATLKVPSADHVEPVVSLTVEYEILTISSPIPTVCLDISLESSSSPRLISKGDFSQKEAPSLGNALTLSNRFEDTFGDTTNAVTLNKVEANLRNMETSIPVSPTPTFRIHKDHQKSQIIGLIDTPVQTRHKSKDMEELKLMIEGLDRSNEVIAKHLSEYEQAKTNLCVGEKIELISELVKYQDHRAKILKYQA</sequence>
<dbReference type="InterPro" id="IPR036397">
    <property type="entry name" value="RNaseH_sf"/>
</dbReference>
<evidence type="ECO:0000259" key="1">
    <source>
        <dbReference type="PROSITE" id="PS50994"/>
    </source>
</evidence>
<protein>
    <submittedName>
        <fullName evidence="2">Retrovirus-related Pol polyprotein from transposon TNT 1-94</fullName>
    </submittedName>
</protein>
<dbReference type="GO" id="GO:0003676">
    <property type="term" value="F:nucleic acid binding"/>
    <property type="evidence" value="ECO:0007669"/>
    <property type="project" value="InterPro"/>
</dbReference>
<dbReference type="PANTHER" id="PTHR42648:SF32">
    <property type="entry name" value="RIBONUCLEASE H-LIKE DOMAIN, GAG-PRE-INTEGRASE DOMAIN PROTEIN-RELATED"/>
    <property type="match status" value="1"/>
</dbReference>
<dbReference type="InterPro" id="IPR012337">
    <property type="entry name" value="RNaseH-like_sf"/>
</dbReference>
<organism evidence="2">
    <name type="scientific">Tanacetum cinerariifolium</name>
    <name type="common">Dalmatian daisy</name>
    <name type="synonym">Chrysanthemum cinerariifolium</name>
    <dbReference type="NCBI Taxonomy" id="118510"/>
    <lineage>
        <taxon>Eukaryota</taxon>
        <taxon>Viridiplantae</taxon>
        <taxon>Streptophyta</taxon>
        <taxon>Embryophyta</taxon>
        <taxon>Tracheophyta</taxon>
        <taxon>Spermatophyta</taxon>
        <taxon>Magnoliopsida</taxon>
        <taxon>eudicotyledons</taxon>
        <taxon>Gunneridae</taxon>
        <taxon>Pentapetalae</taxon>
        <taxon>asterids</taxon>
        <taxon>campanulids</taxon>
        <taxon>Asterales</taxon>
        <taxon>Asteraceae</taxon>
        <taxon>Asteroideae</taxon>
        <taxon>Anthemideae</taxon>
        <taxon>Anthemidinae</taxon>
        <taxon>Tanacetum</taxon>
    </lineage>
</organism>
<feature type="domain" description="Integrase catalytic" evidence="1">
    <location>
        <begin position="1"/>
        <end position="83"/>
    </location>
</feature>
<dbReference type="AlphaFoldDB" id="A0A6L2M2T1"/>
<gene>
    <name evidence="2" type="ORF">Tci_038653</name>
</gene>
<dbReference type="InterPro" id="IPR001584">
    <property type="entry name" value="Integrase_cat-core"/>
</dbReference>
<dbReference type="InterPro" id="IPR039537">
    <property type="entry name" value="Retrotran_Ty1/copia-like"/>
</dbReference>
<proteinExistence type="predicted"/>
<dbReference type="SUPFAM" id="SSF53098">
    <property type="entry name" value="Ribonuclease H-like"/>
    <property type="match status" value="1"/>
</dbReference>